<evidence type="ECO:0000256" key="3">
    <source>
        <dbReference type="ARBA" id="ARBA00022737"/>
    </source>
</evidence>
<gene>
    <name evidence="6" type="ORF">PMEA_00001647</name>
</gene>
<dbReference type="PROSITE" id="PS50222">
    <property type="entry name" value="EF_HAND_2"/>
    <property type="match status" value="3"/>
</dbReference>
<feature type="non-terminal residue" evidence="6">
    <location>
        <position position="1"/>
    </location>
</feature>
<sequence>ESIPESQLEEYYEAFRYFDKDNSGCITTKELGTLMKSLGVNLTENELQRIINTVDIDGNGMMDFQEFVNLMLTKDQNGMELCEAKEAFRIFDRDDRGFILTSELRQAFATLEEDIPESELDEILEDKCQSGNRKISFEGKDFF</sequence>
<dbReference type="InterPro" id="IPR002048">
    <property type="entry name" value="EF_hand_dom"/>
</dbReference>
<dbReference type="Proteomes" id="UP001159428">
    <property type="component" value="Unassembled WGS sequence"/>
</dbReference>
<dbReference type="FunFam" id="1.10.238.10:FF:000178">
    <property type="entry name" value="Calmodulin-2 A"/>
    <property type="match status" value="1"/>
</dbReference>
<organism evidence="6 7">
    <name type="scientific">Pocillopora meandrina</name>
    <dbReference type="NCBI Taxonomy" id="46732"/>
    <lineage>
        <taxon>Eukaryota</taxon>
        <taxon>Metazoa</taxon>
        <taxon>Cnidaria</taxon>
        <taxon>Anthozoa</taxon>
        <taxon>Hexacorallia</taxon>
        <taxon>Scleractinia</taxon>
        <taxon>Astrocoeniina</taxon>
        <taxon>Pocilloporidae</taxon>
        <taxon>Pocillopora</taxon>
    </lineage>
</organism>
<dbReference type="AlphaFoldDB" id="A0AAU9WC56"/>
<keyword evidence="4" id="KW-0106">Calcium</keyword>
<dbReference type="InterPro" id="IPR018247">
    <property type="entry name" value="EF_Hand_1_Ca_BS"/>
</dbReference>
<dbReference type="SUPFAM" id="SSF47473">
    <property type="entry name" value="EF-hand"/>
    <property type="match status" value="1"/>
</dbReference>
<dbReference type="GO" id="GO:0005509">
    <property type="term" value="F:calcium ion binding"/>
    <property type="evidence" value="ECO:0007669"/>
    <property type="project" value="InterPro"/>
</dbReference>
<feature type="non-terminal residue" evidence="6">
    <location>
        <position position="143"/>
    </location>
</feature>
<keyword evidence="3" id="KW-0677">Repeat</keyword>
<dbReference type="EMBL" id="CALNXJ010000010">
    <property type="protein sequence ID" value="CAH3106673.1"/>
    <property type="molecule type" value="Genomic_DNA"/>
</dbReference>
<feature type="domain" description="EF-hand" evidence="5">
    <location>
        <begin position="83"/>
        <end position="114"/>
    </location>
</feature>
<comment type="similarity">
    <text evidence="1">Belongs to the calmodulin family.</text>
</comment>
<dbReference type="Gene3D" id="1.10.238.10">
    <property type="entry name" value="EF-hand"/>
    <property type="match status" value="2"/>
</dbReference>
<dbReference type="InterPro" id="IPR011992">
    <property type="entry name" value="EF-hand-dom_pair"/>
</dbReference>
<dbReference type="InterPro" id="IPR050230">
    <property type="entry name" value="CALM/Myosin/TropC-like"/>
</dbReference>
<evidence type="ECO:0000256" key="1">
    <source>
        <dbReference type="ARBA" id="ARBA00009763"/>
    </source>
</evidence>
<evidence type="ECO:0000313" key="7">
    <source>
        <dbReference type="Proteomes" id="UP001159428"/>
    </source>
</evidence>
<accession>A0AAU9WC56</accession>
<dbReference type="PANTHER" id="PTHR23048">
    <property type="entry name" value="MYOSIN LIGHT CHAIN 1, 3"/>
    <property type="match status" value="1"/>
</dbReference>
<reference evidence="6 7" key="1">
    <citation type="submission" date="2022-05" db="EMBL/GenBank/DDBJ databases">
        <authorList>
            <consortium name="Genoscope - CEA"/>
            <person name="William W."/>
        </authorList>
    </citation>
    <scope>NUCLEOTIDE SEQUENCE [LARGE SCALE GENOMIC DNA]</scope>
</reference>
<dbReference type="PANTHER" id="PTHR23048:SF53">
    <property type="entry name" value="CALMODULIN"/>
    <property type="match status" value="1"/>
</dbReference>
<dbReference type="PROSITE" id="PS00018">
    <property type="entry name" value="EF_HAND_1"/>
    <property type="match status" value="2"/>
</dbReference>
<keyword evidence="2" id="KW-0479">Metal-binding</keyword>
<dbReference type="SMART" id="SM00054">
    <property type="entry name" value="EFh"/>
    <property type="match status" value="3"/>
</dbReference>
<dbReference type="CDD" id="cd00051">
    <property type="entry name" value="EFh"/>
    <property type="match status" value="1"/>
</dbReference>
<evidence type="ECO:0000256" key="2">
    <source>
        <dbReference type="ARBA" id="ARBA00022723"/>
    </source>
</evidence>
<dbReference type="GO" id="GO:0016460">
    <property type="term" value="C:myosin II complex"/>
    <property type="evidence" value="ECO:0007669"/>
    <property type="project" value="TreeGrafter"/>
</dbReference>
<comment type="caution">
    <text evidence="6">The sequence shown here is derived from an EMBL/GenBank/DDBJ whole genome shotgun (WGS) entry which is preliminary data.</text>
</comment>
<keyword evidence="7" id="KW-1185">Reference proteome</keyword>
<dbReference type="Pfam" id="PF13499">
    <property type="entry name" value="EF-hand_7"/>
    <property type="match status" value="2"/>
</dbReference>
<evidence type="ECO:0000259" key="5">
    <source>
        <dbReference type="PROSITE" id="PS50222"/>
    </source>
</evidence>
<protein>
    <recommendedName>
        <fullName evidence="5">EF-hand domain-containing protein</fullName>
    </recommendedName>
</protein>
<evidence type="ECO:0000256" key="4">
    <source>
        <dbReference type="ARBA" id="ARBA00022837"/>
    </source>
</evidence>
<name>A0AAU9WC56_9CNID</name>
<feature type="domain" description="EF-hand" evidence="5">
    <location>
        <begin position="6"/>
        <end position="41"/>
    </location>
</feature>
<proteinExistence type="inferred from homology"/>
<evidence type="ECO:0000313" key="6">
    <source>
        <dbReference type="EMBL" id="CAH3106673.1"/>
    </source>
</evidence>
<feature type="domain" description="EF-hand" evidence="5">
    <location>
        <begin position="42"/>
        <end position="77"/>
    </location>
</feature>